<organism evidence="1 2">
    <name type="scientific">Metabacillus malikii</name>
    <dbReference type="NCBI Taxonomy" id="1504265"/>
    <lineage>
        <taxon>Bacteria</taxon>
        <taxon>Bacillati</taxon>
        <taxon>Bacillota</taxon>
        <taxon>Bacilli</taxon>
        <taxon>Bacillales</taxon>
        <taxon>Bacillaceae</taxon>
        <taxon>Metabacillus</taxon>
    </lineage>
</organism>
<name>A0ABT9ZAR0_9BACI</name>
<evidence type="ECO:0000313" key="2">
    <source>
        <dbReference type="Proteomes" id="UP001234495"/>
    </source>
</evidence>
<dbReference type="EMBL" id="JAUSUD010000002">
    <property type="protein sequence ID" value="MDQ0229332.1"/>
    <property type="molecule type" value="Genomic_DNA"/>
</dbReference>
<accession>A0ABT9ZAR0</accession>
<evidence type="ECO:0000313" key="1">
    <source>
        <dbReference type="EMBL" id="MDQ0229332.1"/>
    </source>
</evidence>
<keyword evidence="2" id="KW-1185">Reference proteome</keyword>
<gene>
    <name evidence="1" type="ORF">J2S19_000583</name>
</gene>
<proteinExistence type="predicted"/>
<dbReference type="Proteomes" id="UP001234495">
    <property type="component" value="Unassembled WGS sequence"/>
</dbReference>
<reference evidence="1 2" key="1">
    <citation type="submission" date="2023-07" db="EMBL/GenBank/DDBJ databases">
        <title>Genomic Encyclopedia of Type Strains, Phase IV (KMG-IV): sequencing the most valuable type-strain genomes for metagenomic binning, comparative biology and taxonomic classification.</title>
        <authorList>
            <person name="Goeker M."/>
        </authorList>
    </citation>
    <scope>NUCLEOTIDE SEQUENCE [LARGE SCALE GENOMIC DNA]</scope>
    <source>
        <strain evidence="1 2">DSM 29005</strain>
    </source>
</reference>
<comment type="caution">
    <text evidence="1">The sequence shown here is derived from an EMBL/GenBank/DDBJ whole genome shotgun (WGS) entry which is preliminary data.</text>
</comment>
<protein>
    <submittedName>
        <fullName evidence="1">Uncharacterized protein</fullName>
    </submittedName>
</protein>
<sequence>MIQNIFSSTQPSFSGDPKSHRNETYHLVYALADELVNRLVGYANTLLSVHSGENSYNAEYKK</sequence>